<dbReference type="PANTHER" id="PTHR23023">
    <property type="entry name" value="DIMETHYLANILINE MONOOXYGENASE"/>
    <property type="match status" value="1"/>
</dbReference>
<evidence type="ECO:0000256" key="4">
    <source>
        <dbReference type="ARBA" id="ARBA00022857"/>
    </source>
</evidence>
<reference evidence="6" key="1">
    <citation type="submission" date="2022-11" db="EMBL/GenBank/DDBJ databases">
        <authorList>
            <person name="Petersen C."/>
        </authorList>
    </citation>
    <scope>NUCLEOTIDE SEQUENCE</scope>
    <source>
        <strain evidence="6">IBT 30069</strain>
    </source>
</reference>
<dbReference type="GO" id="GO:0004499">
    <property type="term" value="F:N,N-dimethylaniline monooxygenase activity"/>
    <property type="evidence" value="ECO:0007669"/>
    <property type="project" value="InterPro"/>
</dbReference>
<dbReference type="InterPro" id="IPR000960">
    <property type="entry name" value="Flavin_mOase"/>
</dbReference>
<dbReference type="SUPFAM" id="SSF51905">
    <property type="entry name" value="FAD/NAD(P)-binding domain"/>
    <property type="match status" value="2"/>
</dbReference>
<evidence type="ECO:0000313" key="6">
    <source>
        <dbReference type="EMBL" id="KAJ5083365.1"/>
    </source>
</evidence>
<accession>A0A9W9EKF6</accession>
<reference evidence="6" key="2">
    <citation type="journal article" date="2023" name="IMA Fungus">
        <title>Comparative genomic study of the Penicillium genus elucidates a diverse pangenome and 15 lateral gene transfer events.</title>
        <authorList>
            <person name="Petersen C."/>
            <person name="Sorensen T."/>
            <person name="Nielsen M.R."/>
            <person name="Sondergaard T.E."/>
            <person name="Sorensen J.L."/>
            <person name="Fitzpatrick D.A."/>
            <person name="Frisvad J.C."/>
            <person name="Nielsen K.L."/>
        </authorList>
    </citation>
    <scope>NUCLEOTIDE SEQUENCE</scope>
    <source>
        <strain evidence="6">IBT 30069</strain>
    </source>
</reference>
<comment type="caution">
    <text evidence="6">The sequence shown here is derived from an EMBL/GenBank/DDBJ whole genome shotgun (WGS) entry which is preliminary data.</text>
</comment>
<dbReference type="PIRSF" id="PIRSF000332">
    <property type="entry name" value="FMO"/>
    <property type="match status" value="1"/>
</dbReference>
<dbReference type="GO" id="GO:0050660">
    <property type="term" value="F:flavin adenine dinucleotide binding"/>
    <property type="evidence" value="ECO:0007669"/>
    <property type="project" value="InterPro"/>
</dbReference>
<dbReference type="PRINTS" id="PR00419">
    <property type="entry name" value="ADXRDTASE"/>
</dbReference>
<dbReference type="Pfam" id="PF13450">
    <property type="entry name" value="NAD_binding_8"/>
    <property type="match status" value="1"/>
</dbReference>
<comment type="similarity">
    <text evidence="1">Belongs to the FMO family.</text>
</comment>
<keyword evidence="2" id="KW-0285">Flavoprotein</keyword>
<proteinExistence type="inferred from homology"/>
<dbReference type="Proteomes" id="UP001149165">
    <property type="component" value="Unassembled WGS sequence"/>
</dbReference>
<dbReference type="Gene3D" id="3.50.50.60">
    <property type="entry name" value="FAD/NAD(P)-binding domain"/>
    <property type="match status" value="2"/>
</dbReference>
<evidence type="ECO:0000313" key="7">
    <source>
        <dbReference type="Proteomes" id="UP001149165"/>
    </source>
</evidence>
<dbReference type="Pfam" id="PF00743">
    <property type="entry name" value="FMO-like"/>
    <property type="match status" value="1"/>
</dbReference>
<dbReference type="EMBL" id="JAPQKH010000008">
    <property type="protein sequence ID" value="KAJ5083365.1"/>
    <property type="molecule type" value="Genomic_DNA"/>
</dbReference>
<keyword evidence="3" id="KW-0274">FAD</keyword>
<evidence type="ECO:0000256" key="3">
    <source>
        <dbReference type="ARBA" id="ARBA00022827"/>
    </source>
</evidence>
<dbReference type="OrthoDB" id="66881at2759"/>
<evidence type="ECO:0000256" key="2">
    <source>
        <dbReference type="ARBA" id="ARBA00022630"/>
    </source>
</evidence>
<evidence type="ECO:0008006" key="8">
    <source>
        <dbReference type="Google" id="ProtNLM"/>
    </source>
</evidence>
<name>A0A9W9EKF6_9EURO</name>
<dbReference type="InterPro" id="IPR036188">
    <property type="entry name" value="FAD/NAD-bd_sf"/>
</dbReference>
<evidence type="ECO:0000256" key="5">
    <source>
        <dbReference type="ARBA" id="ARBA00023002"/>
    </source>
</evidence>
<dbReference type="AlphaFoldDB" id="A0A9W9EKF6"/>
<keyword evidence="7" id="KW-1185">Reference proteome</keyword>
<keyword evidence="4" id="KW-0521">NADP</keyword>
<gene>
    <name evidence="6" type="ORF">N7456_012792</name>
</gene>
<protein>
    <recommendedName>
        <fullName evidence="8">FAD dependent oxidoreductase</fullName>
    </recommendedName>
</protein>
<keyword evidence="5" id="KW-0560">Oxidoreductase</keyword>
<evidence type="ECO:0000256" key="1">
    <source>
        <dbReference type="ARBA" id="ARBA00009183"/>
    </source>
</evidence>
<sequence>MGDHTIQSVAVVGAGISGIVSAAHLLASGKNVTIFERSQAAGGVWLYDKRVPIEAHYPSLKPSGEQIIGRGKERQALLHAPPGWVNILSSLTPAITTATISRFYDADCFRPCYESLTNNVSTPLLRTKLNSWPEGTLDYVNHNALQNYIQDTSKKSGAHDVTIYGALVTNLHKEGHKWHISWSSLSDDTQSDSLIESNHVQTFDAVVIASGHYHTPLVPDIPGLSKAKEEWPSKITHSKSFRNTEGFEGKNVLLIGGGVSSMDIAREISPVCQKIYQSTRNGAFDLPASTLPQNVSRIGEIAEFKINAPIEDSDRDLPITAETKSGHTMHNIDRIVLCTGYQMTLPFLPQYNDNSKTVTEADDTILVTDGTQFHNLHRDIFYIPDPTLVFVGIPFYTATFTLFEFQAIVVAELFSGNIKLPSESNLRSEYQEKLSTKGHGRSFHSLKGEEENYVKLLLGWVNDERSQNGLPSIEGHTESWIKARGEQIDRLNQTLRNN</sequence>
<dbReference type="InterPro" id="IPR020946">
    <property type="entry name" value="Flavin_mOase-like"/>
</dbReference>
<dbReference type="InterPro" id="IPR050346">
    <property type="entry name" value="FMO-like"/>
</dbReference>
<organism evidence="6 7">
    <name type="scientific">Penicillium angulare</name>
    <dbReference type="NCBI Taxonomy" id="116970"/>
    <lineage>
        <taxon>Eukaryota</taxon>
        <taxon>Fungi</taxon>
        <taxon>Dikarya</taxon>
        <taxon>Ascomycota</taxon>
        <taxon>Pezizomycotina</taxon>
        <taxon>Eurotiomycetes</taxon>
        <taxon>Eurotiomycetidae</taxon>
        <taxon>Eurotiales</taxon>
        <taxon>Aspergillaceae</taxon>
        <taxon>Penicillium</taxon>
    </lineage>
</organism>
<dbReference type="GO" id="GO:0050661">
    <property type="term" value="F:NADP binding"/>
    <property type="evidence" value="ECO:0007669"/>
    <property type="project" value="InterPro"/>
</dbReference>